<keyword evidence="1" id="KW-0670">Pyruvate</keyword>
<name>W9B618_MYCCO</name>
<protein>
    <submittedName>
        <fullName evidence="1">Pyruvate/2-oxoglutarate dehydrogenase complex, dihydrolipoamide dehydrogenase component</fullName>
    </submittedName>
</protein>
<reference evidence="1" key="2">
    <citation type="submission" date="2014-03" db="EMBL/GenBank/DDBJ databases">
        <authorList>
            <person name="Urmite Genomes"/>
        </authorList>
    </citation>
    <scope>NUCLEOTIDE SEQUENCE</scope>
    <source>
        <strain evidence="1">DSM 44829</strain>
    </source>
</reference>
<dbReference type="AlphaFoldDB" id="W9B618"/>
<gene>
    <name evidence="1" type="ORF">BN977_05300</name>
</gene>
<dbReference type="SUPFAM" id="SSF51905">
    <property type="entry name" value="FAD/NAD(P)-binding domain"/>
    <property type="match status" value="1"/>
</dbReference>
<proteinExistence type="predicted"/>
<dbReference type="eggNOG" id="ENOG5030UVZ">
    <property type="taxonomic scope" value="Bacteria"/>
</dbReference>
<comment type="caution">
    <text evidence="1">The sequence shown here is derived from an EMBL/GenBank/DDBJ whole genome shotgun (WGS) entry which is preliminary data.</text>
</comment>
<sequence>MWDDEVAVLAVGAGPGGQAYAAVAADAGLDVLIATPPSGPAAPPAGRGWLPVADDPLTEEYLSELTAGVTVPAEPASADLTVRAVHTTPRPRSGKAVVQTFDGAQLPVWAATCLASPYGAVLTTVDHWPATRRTRDGRSVGVATLGGADGRAVSDWLADAVRERDIAVLGDAALRRLVFEDGLAVGAVFDTPDGEYAVHARHGLALAPARVPALPAVRASAETEFALVGLAGSRFVRLELVHTEDTPG</sequence>
<dbReference type="Gene3D" id="3.50.50.60">
    <property type="entry name" value="FAD/NAD(P)-binding domain"/>
    <property type="match status" value="1"/>
</dbReference>
<keyword evidence="2" id="KW-1185">Reference proteome</keyword>
<dbReference type="OrthoDB" id="4640500at2"/>
<organism evidence="1 2">
    <name type="scientific">Mycolicibacterium cosmeticum</name>
    <dbReference type="NCBI Taxonomy" id="258533"/>
    <lineage>
        <taxon>Bacteria</taxon>
        <taxon>Bacillati</taxon>
        <taxon>Actinomycetota</taxon>
        <taxon>Actinomycetes</taxon>
        <taxon>Mycobacteriales</taxon>
        <taxon>Mycobacteriaceae</taxon>
        <taxon>Mycolicibacterium</taxon>
    </lineage>
</organism>
<dbReference type="RefSeq" id="WP_051561912.1">
    <property type="nucleotide sequence ID" value="NZ_CCBB010000003.1"/>
</dbReference>
<dbReference type="InterPro" id="IPR036188">
    <property type="entry name" value="FAD/NAD-bd_sf"/>
</dbReference>
<evidence type="ECO:0000313" key="2">
    <source>
        <dbReference type="Proteomes" id="UP000028870"/>
    </source>
</evidence>
<accession>W9B618</accession>
<evidence type="ECO:0000313" key="1">
    <source>
        <dbReference type="EMBL" id="CDO10467.1"/>
    </source>
</evidence>
<dbReference type="EMBL" id="CCBB010000003">
    <property type="protein sequence ID" value="CDO10467.1"/>
    <property type="molecule type" value="Genomic_DNA"/>
</dbReference>
<reference evidence="1" key="1">
    <citation type="submission" date="2014-03" db="EMBL/GenBank/DDBJ databases">
        <title>Draft Genome Sequence of Mycobacterium cosmeticum DSM 44829.</title>
        <authorList>
            <person name="Croce O."/>
            <person name="Robert C."/>
            <person name="Raoult D."/>
            <person name="Drancourt M."/>
        </authorList>
    </citation>
    <scope>NUCLEOTIDE SEQUENCE [LARGE SCALE GENOMIC DNA]</scope>
    <source>
        <strain evidence="1">DSM 44829</strain>
    </source>
</reference>
<dbReference type="Proteomes" id="UP000028870">
    <property type="component" value="Unassembled WGS sequence"/>
</dbReference>